<gene>
    <name evidence="2" type="ORF">GKIL_1813</name>
</gene>
<dbReference type="AlphaFoldDB" id="U5QKA5"/>
<dbReference type="HOGENOM" id="CLU_1394604_0_0_3"/>
<protein>
    <submittedName>
        <fullName evidence="2">Inner membrane protein</fullName>
    </submittedName>
</protein>
<accession>U5QKA5</accession>
<keyword evidence="3" id="KW-1185">Reference proteome</keyword>
<dbReference type="OrthoDB" id="9836437at2"/>
<evidence type="ECO:0000313" key="2">
    <source>
        <dbReference type="EMBL" id="AGY58059.1"/>
    </source>
</evidence>
<dbReference type="STRING" id="1183438.GKIL_1813"/>
<dbReference type="eggNOG" id="COG1988">
    <property type="taxonomic scope" value="Bacteria"/>
</dbReference>
<dbReference type="EMBL" id="CP003587">
    <property type="protein sequence ID" value="AGY58059.1"/>
    <property type="molecule type" value="Genomic_DNA"/>
</dbReference>
<dbReference type="PANTHER" id="PTHR35531:SF1">
    <property type="entry name" value="INNER MEMBRANE PROTEIN YBCI-RELATED"/>
    <property type="match status" value="1"/>
</dbReference>
<proteinExistence type="predicted"/>
<feature type="transmembrane region" description="Helical" evidence="1">
    <location>
        <begin position="171"/>
        <end position="189"/>
    </location>
</feature>
<dbReference type="Proteomes" id="UP000017396">
    <property type="component" value="Chromosome"/>
</dbReference>
<evidence type="ECO:0000256" key="1">
    <source>
        <dbReference type="SAM" id="Phobius"/>
    </source>
</evidence>
<reference evidence="2 3" key="1">
    <citation type="journal article" date="2013" name="PLoS ONE">
        <title>Cultivation and Complete Genome Sequencing of Gloeobacter kilaueensis sp. nov., from a Lava Cave in Kilauea Caldera, Hawai'i.</title>
        <authorList>
            <person name="Saw J.H."/>
            <person name="Schatz M."/>
            <person name="Brown M.V."/>
            <person name="Kunkel D.D."/>
            <person name="Foster J.S."/>
            <person name="Shick H."/>
            <person name="Christensen S."/>
            <person name="Hou S."/>
            <person name="Wan X."/>
            <person name="Donachie S.P."/>
        </authorList>
    </citation>
    <scope>NUCLEOTIDE SEQUENCE [LARGE SCALE GENOMIC DNA]</scope>
    <source>
        <strain evidence="3">JS</strain>
    </source>
</reference>
<feature type="transmembrane region" description="Helical" evidence="1">
    <location>
        <begin position="138"/>
        <end position="159"/>
    </location>
</feature>
<dbReference type="RefSeq" id="WP_023173183.1">
    <property type="nucleotide sequence ID" value="NC_022600.1"/>
</dbReference>
<dbReference type="Pfam" id="PF04307">
    <property type="entry name" value="YdjM"/>
    <property type="match status" value="1"/>
</dbReference>
<sequence>MNGGTHVAIANLSYLTLGLVAQSQTGMDLPVDWTHVAVVSLSGVFADIDCPTAWLGLQIPLLGRLLERALGRRGWTHTFWAALAFSLPWSLIDRSLALAALAGYLSHLLGDSLTWPGLLPWRPLRLPFGIVLFRNGSFWDVVIGMSAIIGSWICLVHRVGSAAARAIQDPLTWGMILLLVALLPGWLLSTTIRRI</sequence>
<name>U5QKA5_GLOK1</name>
<organism evidence="2 3">
    <name type="scientific">Gloeobacter kilaueensis (strain ATCC BAA-2537 / CCAP 1431/1 / ULC 316 / JS1)</name>
    <dbReference type="NCBI Taxonomy" id="1183438"/>
    <lineage>
        <taxon>Bacteria</taxon>
        <taxon>Bacillati</taxon>
        <taxon>Cyanobacteriota</taxon>
        <taxon>Cyanophyceae</taxon>
        <taxon>Gloeobacterales</taxon>
        <taxon>Gloeobacteraceae</taxon>
        <taxon>Gloeobacter</taxon>
    </lineage>
</organism>
<dbReference type="PANTHER" id="PTHR35531">
    <property type="entry name" value="INNER MEMBRANE PROTEIN YBCI-RELATED"/>
    <property type="match status" value="1"/>
</dbReference>
<dbReference type="KEGG" id="glj:GKIL_1813"/>
<keyword evidence="1" id="KW-0472">Membrane</keyword>
<keyword evidence="1" id="KW-1133">Transmembrane helix</keyword>
<keyword evidence="1" id="KW-0812">Transmembrane</keyword>
<evidence type="ECO:0000313" key="3">
    <source>
        <dbReference type="Proteomes" id="UP000017396"/>
    </source>
</evidence>
<dbReference type="InterPro" id="IPR007404">
    <property type="entry name" value="YdjM-like"/>
</dbReference>